<keyword evidence="11" id="KW-1185">Reference proteome</keyword>
<evidence type="ECO:0000256" key="2">
    <source>
        <dbReference type="ARBA" id="ARBA00005179"/>
    </source>
</evidence>
<evidence type="ECO:0000313" key="11">
    <source>
        <dbReference type="Proteomes" id="UP001050691"/>
    </source>
</evidence>
<name>A0AAV5A5Z5_9AGAM</name>
<accession>A0AAV5A5Z5</accession>
<evidence type="ECO:0000256" key="3">
    <source>
        <dbReference type="ARBA" id="ARBA00010617"/>
    </source>
</evidence>
<dbReference type="GO" id="GO:0005506">
    <property type="term" value="F:iron ion binding"/>
    <property type="evidence" value="ECO:0007669"/>
    <property type="project" value="InterPro"/>
</dbReference>
<evidence type="ECO:0000256" key="1">
    <source>
        <dbReference type="ARBA" id="ARBA00001971"/>
    </source>
</evidence>
<dbReference type="PROSITE" id="PS00086">
    <property type="entry name" value="CYTOCHROME_P450"/>
    <property type="match status" value="1"/>
</dbReference>
<sequence length="468" mass="52008">MFLLISTLAVGTLLIVSIRWYLNISQRLTDVPGPPVPSFIVGNVLELEQAPMGTLLLRWAKQYGQTFKIAGPLYQPWLILSDPIGVNHVLQGKNYIRPAADRQVLELFLKQQYEALLETSSDGVIDIAPNIHMLAEISFVIRLDAISMTMFMHNISASEGRIPSLLHEITNSPTGDYFTVVAETLASLFPSILLLPNPLKSYTDNLRKEFTVIAEEVWSGKHGAGMHAKVLDALGPDHYKAKDKTADGSPISKEEAIAQIIGVMFAGSETTANVVVECLYELAKHPSIQTRLREEFHSFQAQSGHFPTYEELMNGSSLPYFEAVIRETLRTKAVLREIGRMAVEDDVIPLHFPLPSGRKQVSVKAGEIIQVSIRDGVNSDPEIWGSDASEFRPDRWLIEDKLPEVVKALRAQGHLYTFGDGSKVCLGRTFDNGYQFDFYHLGGNTIKPKIRGRESEGVQLLLKVAPLS</sequence>
<proteinExistence type="inferred from homology"/>
<gene>
    <name evidence="10" type="ORF">Clacol_002642</name>
</gene>
<dbReference type="EMBL" id="BPWL01000003">
    <property type="protein sequence ID" value="GJJ08426.1"/>
    <property type="molecule type" value="Genomic_DNA"/>
</dbReference>
<keyword evidence="5 9" id="KW-0479">Metal-binding</keyword>
<comment type="similarity">
    <text evidence="3 9">Belongs to the cytochrome P450 family.</text>
</comment>
<organism evidence="10 11">
    <name type="scientific">Clathrus columnatus</name>
    <dbReference type="NCBI Taxonomy" id="1419009"/>
    <lineage>
        <taxon>Eukaryota</taxon>
        <taxon>Fungi</taxon>
        <taxon>Dikarya</taxon>
        <taxon>Basidiomycota</taxon>
        <taxon>Agaricomycotina</taxon>
        <taxon>Agaricomycetes</taxon>
        <taxon>Phallomycetidae</taxon>
        <taxon>Phallales</taxon>
        <taxon>Clathraceae</taxon>
        <taxon>Clathrus</taxon>
    </lineage>
</organism>
<evidence type="ECO:0000256" key="9">
    <source>
        <dbReference type="RuleBase" id="RU000461"/>
    </source>
</evidence>
<evidence type="ECO:0000313" key="10">
    <source>
        <dbReference type="EMBL" id="GJJ08426.1"/>
    </source>
</evidence>
<dbReference type="Pfam" id="PF00067">
    <property type="entry name" value="p450"/>
    <property type="match status" value="1"/>
</dbReference>
<dbReference type="PANTHER" id="PTHR24305">
    <property type="entry name" value="CYTOCHROME P450"/>
    <property type="match status" value="1"/>
</dbReference>
<comment type="pathway">
    <text evidence="2">Secondary metabolite biosynthesis.</text>
</comment>
<keyword evidence="6 9" id="KW-0560">Oxidoreductase</keyword>
<evidence type="ECO:0000256" key="4">
    <source>
        <dbReference type="ARBA" id="ARBA00022617"/>
    </source>
</evidence>
<dbReference type="Proteomes" id="UP001050691">
    <property type="component" value="Unassembled WGS sequence"/>
</dbReference>
<dbReference type="PANTHER" id="PTHR24305:SF166">
    <property type="entry name" value="CYTOCHROME P450 12A4, MITOCHONDRIAL-RELATED"/>
    <property type="match status" value="1"/>
</dbReference>
<dbReference type="Gene3D" id="1.10.630.10">
    <property type="entry name" value="Cytochrome P450"/>
    <property type="match status" value="1"/>
</dbReference>
<protein>
    <recommendedName>
        <fullName evidence="12">Cytochrome P450</fullName>
    </recommendedName>
</protein>
<dbReference type="GO" id="GO:0020037">
    <property type="term" value="F:heme binding"/>
    <property type="evidence" value="ECO:0007669"/>
    <property type="project" value="InterPro"/>
</dbReference>
<dbReference type="InterPro" id="IPR017972">
    <property type="entry name" value="Cyt_P450_CS"/>
</dbReference>
<dbReference type="InterPro" id="IPR050121">
    <property type="entry name" value="Cytochrome_P450_monoxygenase"/>
</dbReference>
<evidence type="ECO:0000256" key="6">
    <source>
        <dbReference type="ARBA" id="ARBA00023002"/>
    </source>
</evidence>
<dbReference type="InterPro" id="IPR036396">
    <property type="entry name" value="Cyt_P450_sf"/>
</dbReference>
<dbReference type="GO" id="GO:0004497">
    <property type="term" value="F:monooxygenase activity"/>
    <property type="evidence" value="ECO:0007669"/>
    <property type="project" value="UniProtKB-KW"/>
</dbReference>
<evidence type="ECO:0000256" key="7">
    <source>
        <dbReference type="ARBA" id="ARBA00023004"/>
    </source>
</evidence>
<dbReference type="AlphaFoldDB" id="A0AAV5A5Z5"/>
<keyword evidence="8 9" id="KW-0503">Monooxygenase</keyword>
<evidence type="ECO:0000256" key="8">
    <source>
        <dbReference type="ARBA" id="ARBA00023033"/>
    </source>
</evidence>
<reference evidence="10" key="1">
    <citation type="submission" date="2021-10" db="EMBL/GenBank/DDBJ databases">
        <title>De novo Genome Assembly of Clathrus columnatus (Basidiomycota, Fungi) Using Illumina and Nanopore Sequence Data.</title>
        <authorList>
            <person name="Ogiso-Tanaka E."/>
            <person name="Itagaki H."/>
            <person name="Hosoya T."/>
            <person name="Hosaka K."/>
        </authorList>
    </citation>
    <scope>NUCLEOTIDE SEQUENCE</scope>
    <source>
        <strain evidence="10">MO-923</strain>
    </source>
</reference>
<evidence type="ECO:0000256" key="5">
    <source>
        <dbReference type="ARBA" id="ARBA00022723"/>
    </source>
</evidence>
<keyword evidence="7 9" id="KW-0408">Iron</keyword>
<dbReference type="GO" id="GO:0016705">
    <property type="term" value="F:oxidoreductase activity, acting on paired donors, with incorporation or reduction of molecular oxygen"/>
    <property type="evidence" value="ECO:0007669"/>
    <property type="project" value="InterPro"/>
</dbReference>
<dbReference type="InterPro" id="IPR001128">
    <property type="entry name" value="Cyt_P450"/>
</dbReference>
<dbReference type="SUPFAM" id="SSF48264">
    <property type="entry name" value="Cytochrome P450"/>
    <property type="match status" value="1"/>
</dbReference>
<comment type="cofactor">
    <cofactor evidence="1">
        <name>heme</name>
        <dbReference type="ChEBI" id="CHEBI:30413"/>
    </cofactor>
</comment>
<comment type="caution">
    <text evidence="10">The sequence shown here is derived from an EMBL/GenBank/DDBJ whole genome shotgun (WGS) entry which is preliminary data.</text>
</comment>
<keyword evidence="4 9" id="KW-0349">Heme</keyword>
<evidence type="ECO:0008006" key="12">
    <source>
        <dbReference type="Google" id="ProtNLM"/>
    </source>
</evidence>